<dbReference type="AlphaFoldDB" id="A0A0F9SSP6"/>
<reference evidence="1" key="1">
    <citation type="journal article" date="2015" name="Nature">
        <title>Complex archaea that bridge the gap between prokaryotes and eukaryotes.</title>
        <authorList>
            <person name="Spang A."/>
            <person name="Saw J.H."/>
            <person name="Jorgensen S.L."/>
            <person name="Zaremba-Niedzwiedzka K."/>
            <person name="Martijn J."/>
            <person name="Lind A.E."/>
            <person name="van Eijk R."/>
            <person name="Schleper C."/>
            <person name="Guy L."/>
            <person name="Ettema T.J."/>
        </authorList>
    </citation>
    <scope>NUCLEOTIDE SEQUENCE</scope>
</reference>
<evidence type="ECO:0000313" key="1">
    <source>
        <dbReference type="EMBL" id="KKN69814.1"/>
    </source>
</evidence>
<dbReference type="EMBL" id="LAZR01000418">
    <property type="protein sequence ID" value="KKN69814.1"/>
    <property type="molecule type" value="Genomic_DNA"/>
</dbReference>
<proteinExistence type="predicted"/>
<organism evidence="1">
    <name type="scientific">marine sediment metagenome</name>
    <dbReference type="NCBI Taxonomy" id="412755"/>
    <lineage>
        <taxon>unclassified sequences</taxon>
        <taxon>metagenomes</taxon>
        <taxon>ecological metagenomes</taxon>
    </lineage>
</organism>
<name>A0A0F9SSP6_9ZZZZ</name>
<protein>
    <submittedName>
        <fullName evidence="1">Uncharacterized protein</fullName>
    </submittedName>
</protein>
<comment type="caution">
    <text evidence="1">The sequence shown here is derived from an EMBL/GenBank/DDBJ whole genome shotgun (WGS) entry which is preliminary data.</text>
</comment>
<sequence length="82" mass="9351">MKDELLRHIKPGEFTFCSRCGSVCKQGSEAFMCVRCRCSMFSREEVTELEKQIMLAEQSLEQSMSGLCKAHRKDLAMLRQGA</sequence>
<gene>
    <name evidence="1" type="ORF">LCGC14_0437600</name>
</gene>
<accession>A0A0F9SSP6</accession>